<sequence length="61" mass="6956">MIRSIRLVTETYIIAIQINLLSEGRLLSQSIQSGRDAPYSYSIFKDVSVRSLIDMLNSTYD</sequence>
<dbReference type="EMBL" id="JACGCM010002017">
    <property type="protein sequence ID" value="KAF6146085.1"/>
    <property type="molecule type" value="Genomic_DNA"/>
</dbReference>
<proteinExistence type="predicted"/>
<gene>
    <name evidence="1" type="ORF">GIB67_033444</name>
</gene>
<evidence type="ECO:0000313" key="1">
    <source>
        <dbReference type="EMBL" id="KAF6146085.1"/>
    </source>
</evidence>
<protein>
    <submittedName>
        <fullName evidence="1">Uncharacterized protein</fullName>
    </submittedName>
</protein>
<evidence type="ECO:0000313" key="2">
    <source>
        <dbReference type="Proteomes" id="UP000541444"/>
    </source>
</evidence>
<name>A0A7J7LTW3_9MAGN</name>
<comment type="caution">
    <text evidence="1">The sequence shown here is derived from an EMBL/GenBank/DDBJ whole genome shotgun (WGS) entry which is preliminary data.</text>
</comment>
<organism evidence="1 2">
    <name type="scientific">Kingdonia uniflora</name>
    <dbReference type="NCBI Taxonomy" id="39325"/>
    <lineage>
        <taxon>Eukaryota</taxon>
        <taxon>Viridiplantae</taxon>
        <taxon>Streptophyta</taxon>
        <taxon>Embryophyta</taxon>
        <taxon>Tracheophyta</taxon>
        <taxon>Spermatophyta</taxon>
        <taxon>Magnoliopsida</taxon>
        <taxon>Ranunculales</taxon>
        <taxon>Circaeasteraceae</taxon>
        <taxon>Kingdonia</taxon>
    </lineage>
</organism>
<keyword evidence="2" id="KW-1185">Reference proteome</keyword>
<dbReference type="AlphaFoldDB" id="A0A7J7LTW3"/>
<reference evidence="1 2" key="1">
    <citation type="journal article" date="2020" name="IScience">
        <title>Genome Sequencing of the Endangered Kingdonia uniflora (Circaeasteraceae, Ranunculales) Reveals Potential Mechanisms of Evolutionary Specialization.</title>
        <authorList>
            <person name="Sun Y."/>
            <person name="Deng T."/>
            <person name="Zhang A."/>
            <person name="Moore M.J."/>
            <person name="Landis J.B."/>
            <person name="Lin N."/>
            <person name="Zhang H."/>
            <person name="Zhang X."/>
            <person name="Huang J."/>
            <person name="Zhang X."/>
            <person name="Sun H."/>
            <person name="Wang H."/>
        </authorList>
    </citation>
    <scope>NUCLEOTIDE SEQUENCE [LARGE SCALE GENOMIC DNA]</scope>
    <source>
        <strain evidence="1">TB1705</strain>
        <tissue evidence="1">Leaf</tissue>
    </source>
</reference>
<dbReference type="Proteomes" id="UP000541444">
    <property type="component" value="Unassembled WGS sequence"/>
</dbReference>
<accession>A0A7J7LTW3</accession>